<evidence type="ECO:0000313" key="8">
    <source>
        <dbReference type="Proteomes" id="UP000235672"/>
    </source>
</evidence>
<dbReference type="InterPro" id="IPR012901">
    <property type="entry name" value="CARME"/>
</dbReference>
<feature type="compositionally biased region" description="Basic and acidic residues" evidence="6">
    <location>
        <begin position="326"/>
        <end position="349"/>
    </location>
</feature>
<feature type="region of interest" description="Disordered" evidence="6">
    <location>
        <begin position="322"/>
        <end position="353"/>
    </location>
</feature>
<dbReference type="Gene3D" id="3.40.50.150">
    <property type="entry name" value="Vaccinia Virus protein VP39"/>
    <property type="match status" value="1"/>
</dbReference>
<name>A0A2J6QCN5_9HELO</name>
<keyword evidence="3" id="KW-0489">Methyltransferase</keyword>
<reference evidence="7 8" key="1">
    <citation type="submission" date="2016-05" db="EMBL/GenBank/DDBJ databases">
        <title>A degradative enzymes factory behind the ericoid mycorrhizal symbiosis.</title>
        <authorList>
            <consortium name="DOE Joint Genome Institute"/>
            <person name="Martino E."/>
            <person name="Morin E."/>
            <person name="Grelet G."/>
            <person name="Kuo A."/>
            <person name="Kohler A."/>
            <person name="Daghino S."/>
            <person name="Barry K."/>
            <person name="Choi C."/>
            <person name="Cichocki N."/>
            <person name="Clum A."/>
            <person name="Copeland A."/>
            <person name="Hainaut M."/>
            <person name="Haridas S."/>
            <person name="Labutti K."/>
            <person name="Lindquist E."/>
            <person name="Lipzen A."/>
            <person name="Khouja H.-R."/>
            <person name="Murat C."/>
            <person name="Ohm R."/>
            <person name="Olson A."/>
            <person name="Spatafora J."/>
            <person name="Veneault-Fourrey C."/>
            <person name="Henrissat B."/>
            <person name="Grigoriev I."/>
            <person name="Martin F."/>
            <person name="Perotto S."/>
        </authorList>
    </citation>
    <scope>NUCLEOTIDE SEQUENCE [LARGE SCALE GENOMIC DNA]</scope>
    <source>
        <strain evidence="7 8">UAMH 7357</strain>
    </source>
</reference>
<evidence type="ECO:0000256" key="3">
    <source>
        <dbReference type="ARBA" id="ARBA00022603"/>
    </source>
</evidence>
<evidence type="ECO:0000256" key="5">
    <source>
        <dbReference type="ARBA" id="ARBA00022691"/>
    </source>
</evidence>
<dbReference type="OrthoDB" id="978at2759"/>
<keyword evidence="4" id="KW-0808">Transferase</keyword>
<dbReference type="EMBL" id="KZ613473">
    <property type="protein sequence ID" value="PMD24029.1"/>
    <property type="molecule type" value="Genomic_DNA"/>
</dbReference>
<dbReference type="AlphaFoldDB" id="A0A2J6QCN5"/>
<gene>
    <name evidence="7" type="ORF">NA56DRAFT_567383</name>
</gene>
<dbReference type="SUPFAM" id="SSF53335">
    <property type="entry name" value="S-adenosyl-L-methionine-dependent methyltransferases"/>
    <property type="match status" value="1"/>
</dbReference>
<dbReference type="GO" id="GO:0030735">
    <property type="term" value="F:carnosine N-methyltransferase activity"/>
    <property type="evidence" value="ECO:0007669"/>
    <property type="project" value="UniProtKB-EC"/>
</dbReference>
<dbReference type="SMART" id="SM01296">
    <property type="entry name" value="N2227"/>
    <property type="match status" value="1"/>
</dbReference>
<dbReference type="InterPro" id="IPR029063">
    <property type="entry name" value="SAM-dependent_MTases_sf"/>
</dbReference>
<keyword evidence="5" id="KW-0949">S-adenosyl-L-methionine</keyword>
<dbReference type="EC" id="2.1.1.22" evidence="2"/>
<evidence type="ECO:0000256" key="1">
    <source>
        <dbReference type="ARBA" id="ARBA00010086"/>
    </source>
</evidence>
<organism evidence="7 8">
    <name type="scientific">Hyaloscypha hepaticicola</name>
    <dbReference type="NCBI Taxonomy" id="2082293"/>
    <lineage>
        <taxon>Eukaryota</taxon>
        <taxon>Fungi</taxon>
        <taxon>Dikarya</taxon>
        <taxon>Ascomycota</taxon>
        <taxon>Pezizomycotina</taxon>
        <taxon>Leotiomycetes</taxon>
        <taxon>Helotiales</taxon>
        <taxon>Hyaloscyphaceae</taxon>
        <taxon>Hyaloscypha</taxon>
    </lineage>
</organism>
<evidence type="ECO:0000313" key="7">
    <source>
        <dbReference type="EMBL" id="PMD24029.1"/>
    </source>
</evidence>
<evidence type="ECO:0000256" key="6">
    <source>
        <dbReference type="SAM" id="MobiDB-lite"/>
    </source>
</evidence>
<keyword evidence="8" id="KW-1185">Reference proteome</keyword>
<evidence type="ECO:0000256" key="2">
    <source>
        <dbReference type="ARBA" id="ARBA00012003"/>
    </source>
</evidence>
<evidence type="ECO:0000256" key="4">
    <source>
        <dbReference type="ARBA" id="ARBA00022679"/>
    </source>
</evidence>
<dbReference type="PANTHER" id="PTHR12303">
    <property type="entry name" value="CARNOSINE N-METHYLTRANSFERASE"/>
    <property type="match status" value="1"/>
</dbReference>
<comment type="similarity">
    <text evidence="1">Belongs to the carnosine N-methyltransferase family.</text>
</comment>
<dbReference type="Pfam" id="PF07942">
    <property type="entry name" value="CARME"/>
    <property type="match status" value="1"/>
</dbReference>
<accession>A0A2J6QCN5</accession>
<dbReference type="Proteomes" id="UP000235672">
    <property type="component" value="Unassembled WGS sequence"/>
</dbReference>
<sequence length="407" mass="45736">MSNVDWEGNEETHGDPDEQRVLFGALDSFYQYAKVAHFNTTHLRRQSFYALPRAHLELLASPPFSYLDTLNAVDDAIDKNAELSLAIWQAGLESFGIPPHPNAPQPKYPDWQGKATSLDMEKARSTLRQFYRDWSEEGKTEREACYQPVLKALEDERLARSGSKMRVLVPGAGLARLVFDLCCAGFDTEGNEISYHQLLASSYILNYCNDSHAHTLFPWVHSFSNHRNRSNHLKCVQIPDLHPGTTLGSIKNGGEMSMSASDFLLLYGDERHKDTFDVVATVFFLDTAPNIIRYIEAIRNCLQPGGLFVNVGPLLWHFENNAPGQHGHEKGSASEKSPDRSPDKSDARGIADPGTVELTDDEVVVLIEKLGFDIEKRDFGITAPYIQDPESMLQNTFKASHWVARKR</sequence>
<protein>
    <recommendedName>
        <fullName evidence="2">carnosine N-methyltransferase</fullName>
        <ecNumber evidence="2">2.1.1.22</ecNumber>
    </recommendedName>
</protein>
<dbReference type="STRING" id="1745343.A0A2J6QCN5"/>
<dbReference type="PANTHER" id="PTHR12303:SF6">
    <property type="entry name" value="CARNOSINE N-METHYLTRANSFERASE"/>
    <property type="match status" value="1"/>
</dbReference>
<proteinExistence type="inferred from homology"/>
<dbReference type="GO" id="GO:0032259">
    <property type="term" value="P:methylation"/>
    <property type="evidence" value="ECO:0007669"/>
    <property type="project" value="UniProtKB-KW"/>
</dbReference>